<keyword evidence="1" id="KW-1133">Transmembrane helix</keyword>
<reference evidence="2 3" key="1">
    <citation type="submission" date="2015-10" db="EMBL/GenBank/DDBJ databases">
        <title>Metagenome-Assembled Genomes uncover a global brackish microbiome.</title>
        <authorList>
            <person name="Hugerth L.W."/>
            <person name="Larsson J."/>
            <person name="Alneberg J."/>
            <person name="Lindh M.V."/>
            <person name="Legrand C."/>
            <person name="Pinhassi J."/>
            <person name="Andersson A.F."/>
        </authorList>
    </citation>
    <scope>NUCLEOTIDE SEQUENCE [LARGE SCALE GENOMIC DNA]</scope>
    <source>
        <strain evidence="2">BACL26 MAG-121220-bin70</strain>
    </source>
</reference>
<dbReference type="Pfam" id="PF04018">
    <property type="entry name" value="VCA0040-like"/>
    <property type="match status" value="1"/>
</dbReference>
<evidence type="ECO:0000313" key="2">
    <source>
        <dbReference type="EMBL" id="KRO96623.1"/>
    </source>
</evidence>
<feature type="transmembrane region" description="Helical" evidence="1">
    <location>
        <begin position="162"/>
        <end position="193"/>
    </location>
</feature>
<dbReference type="EMBL" id="LICA01000049">
    <property type="protein sequence ID" value="KRO96623.1"/>
    <property type="molecule type" value="Genomic_DNA"/>
</dbReference>
<gene>
    <name evidence="2" type="ORF">ABS24_05680</name>
</gene>
<dbReference type="PANTHER" id="PTHR37308:SF1">
    <property type="entry name" value="POLYPRENYL-PHOSPHATE TRANSPORTER"/>
    <property type="match status" value="1"/>
</dbReference>
<protein>
    <recommendedName>
        <fullName evidence="4">DUF368 domain-containing protein</fullName>
    </recommendedName>
</protein>
<comment type="caution">
    <text evidence="2">The sequence shown here is derived from an EMBL/GenBank/DDBJ whole genome shotgun (WGS) entry which is preliminary data.</text>
</comment>
<name>A0A0R2UAV6_9GAMM</name>
<feature type="transmembrane region" description="Helical" evidence="1">
    <location>
        <begin position="68"/>
        <end position="88"/>
    </location>
</feature>
<keyword evidence="1" id="KW-0472">Membrane</keyword>
<dbReference type="AlphaFoldDB" id="A0A0R2UAV6"/>
<feature type="transmembrane region" description="Helical" evidence="1">
    <location>
        <begin position="278"/>
        <end position="299"/>
    </location>
</feature>
<feature type="transmembrane region" description="Helical" evidence="1">
    <location>
        <begin position="130"/>
        <end position="150"/>
    </location>
</feature>
<evidence type="ECO:0000313" key="3">
    <source>
        <dbReference type="Proteomes" id="UP000051213"/>
    </source>
</evidence>
<evidence type="ECO:0000256" key="1">
    <source>
        <dbReference type="SAM" id="Phobius"/>
    </source>
</evidence>
<proteinExistence type="predicted"/>
<keyword evidence="1" id="KW-0812">Transmembrane</keyword>
<sequence length="308" mass="33105">MSNWRHHVVLFVKGLAMGAADVVPGVSGGTIAFISGIYSELINTIKSINLQVFSIIRHQGLLAAWEHINGTFIIVLLGGILTSLFSLARVMHYLLDAYPLPLWAFFTGLIVGSVIYLLRLHPLSGGLEKIYFVIGSAIAYGISIAPPIVLEGNLTTMFFAGSLALCAMILPGISGSFILVLLGLYPVFIGAIANFQVDILVVFASGGLIGLMLFSRLLSWLLAYFQDRVIAVMCGFLVGSLNVIWPWKQVVDSAQGIVQSTSNLLPHQFSVIVGQDPQTLICLATFILGLALVLVLEYAGKIKSNPAS</sequence>
<feature type="transmembrane region" description="Helical" evidence="1">
    <location>
        <begin position="199"/>
        <end position="222"/>
    </location>
</feature>
<evidence type="ECO:0008006" key="4">
    <source>
        <dbReference type="Google" id="ProtNLM"/>
    </source>
</evidence>
<organism evidence="2 3">
    <name type="scientific">SAR92 bacterium BACL26 MAG-121220-bin70</name>
    <dbReference type="NCBI Taxonomy" id="1655626"/>
    <lineage>
        <taxon>Bacteria</taxon>
        <taxon>Pseudomonadati</taxon>
        <taxon>Pseudomonadota</taxon>
        <taxon>Gammaproteobacteria</taxon>
        <taxon>Cellvibrionales</taxon>
        <taxon>Porticoccaceae</taxon>
        <taxon>SAR92 clade</taxon>
    </lineage>
</organism>
<feature type="transmembrane region" description="Helical" evidence="1">
    <location>
        <begin position="100"/>
        <end position="118"/>
    </location>
</feature>
<accession>A0A0R2UAV6</accession>
<dbReference type="InterPro" id="IPR007163">
    <property type="entry name" value="VCA0040-like"/>
</dbReference>
<dbReference type="Proteomes" id="UP000051213">
    <property type="component" value="Unassembled WGS sequence"/>
</dbReference>
<dbReference type="PANTHER" id="PTHR37308">
    <property type="entry name" value="INTEGRAL MEMBRANE PROTEIN"/>
    <property type="match status" value="1"/>
</dbReference>